<dbReference type="Pfam" id="PF00486">
    <property type="entry name" value="Trans_reg_C"/>
    <property type="match status" value="1"/>
</dbReference>
<dbReference type="Proteomes" id="UP001258994">
    <property type="component" value="Chromosome"/>
</dbReference>
<comment type="similarity">
    <text evidence="1">Belongs to the TolB family.</text>
</comment>
<dbReference type="InterPro" id="IPR001867">
    <property type="entry name" value="OmpR/PhoB-type_DNA-bd"/>
</dbReference>
<dbReference type="SUPFAM" id="SSF82171">
    <property type="entry name" value="DPP6 N-terminal domain-like"/>
    <property type="match status" value="1"/>
</dbReference>
<dbReference type="PROSITE" id="PS51755">
    <property type="entry name" value="OMPR_PHOB"/>
    <property type="match status" value="1"/>
</dbReference>
<feature type="DNA-binding region" description="OmpR/PhoB-type" evidence="3">
    <location>
        <begin position="6"/>
        <end position="106"/>
    </location>
</feature>
<name>A0ABY9TZ01_9GAMM</name>
<evidence type="ECO:0000256" key="4">
    <source>
        <dbReference type="SAM" id="Phobius"/>
    </source>
</evidence>
<feature type="transmembrane region" description="Helical" evidence="4">
    <location>
        <begin position="127"/>
        <end position="146"/>
    </location>
</feature>
<sequence>MIEVPFRKYQIGRWQLDCARMTISLGDKTEQLVPKVFELLKLFIVSLDQIVDKELAIEKVWNGNVGVGKTGFPNAVWHLRKAFFDLGAENDEVIVTIQKVGYQLIVNAQGIEEQKTVTIKPQKSKKAVSIIAVATATLLVLATILLPQLERTNQPSESKVLGAHVTNNEGVETQASISLDGKFMVFQWRKEARIGQVYIKDLQNKQAPLRKLTQSDSYETSPVWSPDGQQVAYFRFTEDDVCEVRIYNLITNKDRFIDDGCRTKLSSHPLDWSRNGKTLAYNKISDDGIVIFLHDLNTQQSKPLTVSSNNSEDLSVAFIENDKRIAIIREYGDSSDLLIVNNYLAEQPEFESLFVFDTIILTLAWDEHNQQLLINKPANGLYNIVALDLNNKSEQLIDNTPSPGSITINAATNELFVTRFLASEYITDISLLSGQIIRRVTSSSRNLYGKYVAKSDSILFFSNRSDGWELWLKGNIGSKQFTDNIGKMHIPTVSPSGEQIALIVTAKGEKRGRLHLADINSGEFRLVENLNYNMQNLSWSLDENRLFFSASKDGKMGIFVYDINTKQVSQISNSGEIFAIAGSDGNLYMSRNNQQGLWRFDPQNSTFEKIIDHLNLNDYGNFFWMAGKLYYLRRNDNADELMLYHDNAADEVVLSYPAKTIRAHQGVAASAPSRVLISMHANSDGDIYSLPLVRS</sequence>
<dbReference type="InterPro" id="IPR011659">
    <property type="entry name" value="WD40"/>
</dbReference>
<organism evidence="6 7">
    <name type="scientific">Thalassotalea psychrophila</name>
    <dbReference type="NCBI Taxonomy" id="3065647"/>
    <lineage>
        <taxon>Bacteria</taxon>
        <taxon>Pseudomonadati</taxon>
        <taxon>Pseudomonadota</taxon>
        <taxon>Gammaproteobacteria</taxon>
        <taxon>Alteromonadales</taxon>
        <taxon>Colwelliaceae</taxon>
        <taxon>Thalassotalea</taxon>
    </lineage>
</organism>
<evidence type="ECO:0000256" key="1">
    <source>
        <dbReference type="ARBA" id="ARBA00009820"/>
    </source>
</evidence>
<keyword evidence="4" id="KW-0812">Transmembrane</keyword>
<feature type="domain" description="OmpR/PhoB-type" evidence="5">
    <location>
        <begin position="6"/>
        <end position="106"/>
    </location>
</feature>
<dbReference type="EMBL" id="CP134145">
    <property type="protein sequence ID" value="WNC73809.1"/>
    <property type="molecule type" value="Genomic_DNA"/>
</dbReference>
<dbReference type="Gene3D" id="1.10.10.10">
    <property type="entry name" value="Winged helix-like DNA-binding domain superfamily/Winged helix DNA-binding domain"/>
    <property type="match status" value="1"/>
</dbReference>
<keyword evidence="7" id="KW-1185">Reference proteome</keyword>
<evidence type="ECO:0000313" key="6">
    <source>
        <dbReference type="EMBL" id="WNC73809.1"/>
    </source>
</evidence>
<dbReference type="RefSeq" id="WP_348392919.1">
    <property type="nucleotide sequence ID" value="NZ_CP134145.1"/>
</dbReference>
<dbReference type="InterPro" id="IPR016032">
    <property type="entry name" value="Sig_transdc_resp-reg_C-effctor"/>
</dbReference>
<keyword evidence="4" id="KW-1133">Transmembrane helix</keyword>
<evidence type="ECO:0000256" key="2">
    <source>
        <dbReference type="ARBA" id="ARBA00023125"/>
    </source>
</evidence>
<accession>A0ABY9TZ01</accession>
<evidence type="ECO:0000256" key="3">
    <source>
        <dbReference type="PROSITE-ProRule" id="PRU01091"/>
    </source>
</evidence>
<reference evidence="7" key="1">
    <citation type="submission" date="2023-09" db="EMBL/GenBank/DDBJ databases">
        <authorList>
            <person name="Li S."/>
            <person name="Li X."/>
            <person name="Zhang C."/>
            <person name="Zhao Z."/>
        </authorList>
    </citation>
    <scope>NUCLEOTIDE SEQUENCE [LARGE SCALE GENOMIC DNA]</scope>
    <source>
        <strain evidence="7">SQ149</strain>
    </source>
</reference>
<dbReference type="SMART" id="SM00862">
    <property type="entry name" value="Trans_reg_C"/>
    <property type="match status" value="1"/>
</dbReference>
<gene>
    <name evidence="6" type="ORF">RGQ13_07420</name>
</gene>
<dbReference type="InterPro" id="IPR036388">
    <property type="entry name" value="WH-like_DNA-bd_sf"/>
</dbReference>
<dbReference type="CDD" id="cd00383">
    <property type="entry name" value="trans_reg_C"/>
    <property type="match status" value="1"/>
</dbReference>
<evidence type="ECO:0000313" key="7">
    <source>
        <dbReference type="Proteomes" id="UP001258994"/>
    </source>
</evidence>
<dbReference type="Gene3D" id="2.120.10.30">
    <property type="entry name" value="TolB, C-terminal domain"/>
    <property type="match status" value="2"/>
</dbReference>
<dbReference type="PANTHER" id="PTHR36842:SF1">
    <property type="entry name" value="PROTEIN TOLB"/>
    <property type="match status" value="1"/>
</dbReference>
<dbReference type="SUPFAM" id="SSF46894">
    <property type="entry name" value="C-terminal effector domain of the bipartite response regulators"/>
    <property type="match status" value="1"/>
</dbReference>
<dbReference type="Pfam" id="PF07676">
    <property type="entry name" value="PD40"/>
    <property type="match status" value="2"/>
</dbReference>
<proteinExistence type="inferred from homology"/>
<dbReference type="InterPro" id="IPR011042">
    <property type="entry name" value="6-blade_b-propeller_TolB-like"/>
</dbReference>
<keyword evidence="4" id="KW-0472">Membrane</keyword>
<keyword evidence="2 3" id="KW-0238">DNA-binding</keyword>
<protein>
    <submittedName>
        <fullName evidence="6">Winged helix-turn-helix domain-containing protein</fullName>
    </submittedName>
</protein>
<evidence type="ECO:0000259" key="5">
    <source>
        <dbReference type="PROSITE" id="PS51755"/>
    </source>
</evidence>
<dbReference type="PANTHER" id="PTHR36842">
    <property type="entry name" value="PROTEIN TOLB HOMOLOG"/>
    <property type="match status" value="1"/>
</dbReference>